<keyword evidence="2" id="KW-1185">Reference proteome</keyword>
<gene>
    <name evidence="1" type="ORF">DFP98_118112</name>
</gene>
<proteinExistence type="predicted"/>
<dbReference type="EMBL" id="QRDZ01000018">
    <property type="protein sequence ID" value="RED66488.1"/>
    <property type="molecule type" value="Genomic_DNA"/>
</dbReference>
<comment type="caution">
    <text evidence="1">The sequence shown here is derived from an EMBL/GenBank/DDBJ whole genome shotgun (WGS) entry which is preliminary data.</text>
</comment>
<name>A0A3D9IXF2_9BACL</name>
<reference evidence="1 2" key="1">
    <citation type="submission" date="2018-07" db="EMBL/GenBank/DDBJ databases">
        <title>Genomic Encyclopedia of Type Strains, Phase III (KMG-III): the genomes of soil and plant-associated and newly described type strains.</title>
        <authorList>
            <person name="Whitman W."/>
        </authorList>
    </citation>
    <scope>NUCLEOTIDE SEQUENCE [LARGE SCALE GENOMIC DNA]</scope>
    <source>
        <strain evidence="1 2">CECT 7287</strain>
    </source>
</reference>
<evidence type="ECO:0000313" key="1">
    <source>
        <dbReference type="EMBL" id="RED66488.1"/>
    </source>
</evidence>
<accession>A0A3D9IXF2</accession>
<sequence>MKPGNRRSYYTHGANSCGNGMFLTDERGARTIDGYTTLNSFGVVFLFGDMQHSAQ</sequence>
<protein>
    <submittedName>
        <fullName evidence="1">Uncharacterized protein</fullName>
    </submittedName>
</protein>
<dbReference type="AlphaFoldDB" id="A0A3D9IXF2"/>
<dbReference type="Proteomes" id="UP000256977">
    <property type="component" value="Unassembled WGS sequence"/>
</dbReference>
<organism evidence="1 2">
    <name type="scientific">Cohnella phaseoli</name>
    <dbReference type="NCBI Taxonomy" id="456490"/>
    <lineage>
        <taxon>Bacteria</taxon>
        <taxon>Bacillati</taxon>
        <taxon>Bacillota</taxon>
        <taxon>Bacilli</taxon>
        <taxon>Bacillales</taxon>
        <taxon>Paenibacillaceae</taxon>
        <taxon>Cohnella</taxon>
    </lineage>
</organism>
<evidence type="ECO:0000313" key="2">
    <source>
        <dbReference type="Proteomes" id="UP000256977"/>
    </source>
</evidence>